<dbReference type="InterPro" id="IPR010427">
    <property type="entry name" value="DUF1023"/>
</dbReference>
<evidence type="ECO:0000313" key="3">
    <source>
        <dbReference type="EMBL" id="GIE17177.1"/>
    </source>
</evidence>
<proteinExistence type="predicted"/>
<dbReference type="Proteomes" id="UP000603200">
    <property type="component" value="Unassembled WGS sequence"/>
</dbReference>
<dbReference type="EMBL" id="BOMN01000002">
    <property type="protein sequence ID" value="GIE17177.1"/>
    <property type="molecule type" value="Genomic_DNA"/>
</dbReference>
<name>A0ABQ3ZF40_9ACTN</name>
<evidence type="ECO:0000256" key="1">
    <source>
        <dbReference type="SAM" id="SignalP"/>
    </source>
</evidence>
<keyword evidence="1" id="KW-0732">Signal</keyword>
<comment type="caution">
    <text evidence="3">The sequence shown here is derived from an EMBL/GenBank/DDBJ whole genome shotgun (WGS) entry which is preliminary data.</text>
</comment>
<organism evidence="3 4">
    <name type="scientific">Winogradskya humida</name>
    <dbReference type="NCBI Taxonomy" id="113566"/>
    <lineage>
        <taxon>Bacteria</taxon>
        <taxon>Bacillati</taxon>
        <taxon>Actinomycetota</taxon>
        <taxon>Actinomycetes</taxon>
        <taxon>Micromonosporales</taxon>
        <taxon>Micromonosporaceae</taxon>
        <taxon>Winogradskya</taxon>
    </lineage>
</organism>
<dbReference type="InterPro" id="IPR029058">
    <property type="entry name" value="AB_hydrolase_fold"/>
</dbReference>
<sequence>MRITTIALLLAISAYGLPAHFGTTTDSAGLAPPPHFGTTTDSAGLALPAFAGRNFLEYDVRGDGRAVEVVGDLARATRIAVLVPGVDTTLRDFDRGLGGVRRRAPAVQAREVYAAMRAIDPDARVAVIAWLGYDPPEGLNLESARDLRARGGAKDLISFVRALPAPAAVTLIGHSYGALVIGLAAPSLPRVADVIALGAPGMGHNRAADLGGARVWSALAPTDWIHRIPQARIGHLGHGRRPSNPKFGAVELPTGGVTGHDGYLSPGSETLEAVAEIVLAPTPARRTPGGAL</sequence>
<keyword evidence="4" id="KW-1185">Reference proteome</keyword>
<feature type="signal peptide" evidence="1">
    <location>
        <begin position="1"/>
        <end position="21"/>
    </location>
</feature>
<dbReference type="SUPFAM" id="SSF53474">
    <property type="entry name" value="alpha/beta-Hydrolases"/>
    <property type="match status" value="1"/>
</dbReference>
<feature type="domain" description="DUF1023" evidence="2">
    <location>
        <begin position="59"/>
        <end position="230"/>
    </location>
</feature>
<evidence type="ECO:0000313" key="4">
    <source>
        <dbReference type="Proteomes" id="UP000603200"/>
    </source>
</evidence>
<reference evidence="3 4" key="1">
    <citation type="submission" date="2021-01" db="EMBL/GenBank/DDBJ databases">
        <title>Whole genome shotgun sequence of Actinoplanes humidus NBRC 14915.</title>
        <authorList>
            <person name="Komaki H."/>
            <person name="Tamura T."/>
        </authorList>
    </citation>
    <scope>NUCLEOTIDE SEQUENCE [LARGE SCALE GENOMIC DNA]</scope>
    <source>
        <strain evidence="3 4">NBRC 14915</strain>
    </source>
</reference>
<gene>
    <name evidence="3" type="ORF">Ahu01nite_002790</name>
</gene>
<feature type="chain" id="PRO_5047363081" description="DUF1023 domain-containing protein" evidence="1">
    <location>
        <begin position="22"/>
        <end position="292"/>
    </location>
</feature>
<protein>
    <recommendedName>
        <fullName evidence="2">DUF1023 domain-containing protein</fullName>
    </recommendedName>
</protein>
<accession>A0ABQ3ZF40</accession>
<dbReference type="RefSeq" id="WP_203834485.1">
    <property type="nucleotide sequence ID" value="NZ_BAAATV010000001.1"/>
</dbReference>
<dbReference type="Gene3D" id="3.40.50.1820">
    <property type="entry name" value="alpha/beta hydrolase"/>
    <property type="match status" value="1"/>
</dbReference>
<dbReference type="Pfam" id="PF06259">
    <property type="entry name" value="Abhydrolase_8"/>
    <property type="match status" value="1"/>
</dbReference>
<evidence type="ECO:0000259" key="2">
    <source>
        <dbReference type="Pfam" id="PF06259"/>
    </source>
</evidence>